<gene>
    <name evidence="1" type="ORF">ZHAS_00017523</name>
</gene>
<name>A0A084WGS6_ANOSI</name>
<dbReference type="EMBL" id="ATLV01023713">
    <property type="status" value="NOT_ANNOTATED_CDS"/>
    <property type="molecule type" value="Genomic_DNA"/>
</dbReference>
<evidence type="ECO:0000313" key="2">
    <source>
        <dbReference type="EnsemblMetazoa" id="ASIC017523-PA"/>
    </source>
</evidence>
<evidence type="ECO:0000313" key="3">
    <source>
        <dbReference type="Proteomes" id="UP000030765"/>
    </source>
</evidence>
<organism evidence="1">
    <name type="scientific">Anopheles sinensis</name>
    <name type="common">Mosquito</name>
    <dbReference type="NCBI Taxonomy" id="74873"/>
    <lineage>
        <taxon>Eukaryota</taxon>
        <taxon>Metazoa</taxon>
        <taxon>Ecdysozoa</taxon>
        <taxon>Arthropoda</taxon>
        <taxon>Hexapoda</taxon>
        <taxon>Insecta</taxon>
        <taxon>Pterygota</taxon>
        <taxon>Neoptera</taxon>
        <taxon>Endopterygota</taxon>
        <taxon>Diptera</taxon>
        <taxon>Nematocera</taxon>
        <taxon>Culicoidea</taxon>
        <taxon>Culicidae</taxon>
        <taxon>Anophelinae</taxon>
        <taxon>Anopheles</taxon>
    </lineage>
</organism>
<evidence type="ECO:0000313" key="1">
    <source>
        <dbReference type="EMBL" id="KFB49420.1"/>
    </source>
</evidence>
<keyword evidence="3" id="KW-1185">Reference proteome</keyword>
<proteinExistence type="predicted"/>
<reference evidence="1 3" key="1">
    <citation type="journal article" date="2014" name="BMC Genomics">
        <title>Genome sequence of Anopheles sinensis provides insight into genetics basis of mosquito competence for malaria parasites.</title>
        <authorList>
            <person name="Zhou D."/>
            <person name="Zhang D."/>
            <person name="Ding G."/>
            <person name="Shi L."/>
            <person name="Hou Q."/>
            <person name="Ye Y."/>
            <person name="Xu Y."/>
            <person name="Zhou H."/>
            <person name="Xiong C."/>
            <person name="Li S."/>
            <person name="Yu J."/>
            <person name="Hong S."/>
            <person name="Yu X."/>
            <person name="Zou P."/>
            <person name="Chen C."/>
            <person name="Chang X."/>
            <person name="Wang W."/>
            <person name="Lv Y."/>
            <person name="Sun Y."/>
            <person name="Ma L."/>
            <person name="Shen B."/>
            <person name="Zhu C."/>
        </authorList>
    </citation>
    <scope>NUCLEOTIDE SEQUENCE [LARGE SCALE GENOMIC DNA]</scope>
</reference>
<dbReference type="AlphaFoldDB" id="A0A084WGS6"/>
<protein>
    <submittedName>
        <fullName evidence="1 2">Malate dehydrogenase</fullName>
    </submittedName>
</protein>
<accession>A0A084WGS6</accession>
<dbReference type="Proteomes" id="UP000030765">
    <property type="component" value="Unassembled WGS sequence"/>
</dbReference>
<dbReference type="VEuPathDB" id="VectorBase:ASIC017523"/>
<sequence>MQERKEKTWCSKILLTAGSGIHSGRQIAFSDRQVKGVACQKRKKTHTDDGADAYVGIKMHSGPEATAAIVFRKPEMKLKLRKTTNVGLILSAAFPEVRIS</sequence>
<reference evidence="2" key="2">
    <citation type="submission" date="2020-05" db="UniProtKB">
        <authorList>
            <consortium name="EnsemblMetazoa"/>
        </authorList>
    </citation>
    <scope>IDENTIFICATION</scope>
</reference>
<dbReference type="EMBL" id="KE525345">
    <property type="protein sequence ID" value="KFB49420.1"/>
    <property type="molecule type" value="Genomic_DNA"/>
</dbReference>
<dbReference type="EnsemblMetazoa" id="ASIC017523-RA">
    <property type="protein sequence ID" value="ASIC017523-PA"/>
    <property type="gene ID" value="ASIC017523"/>
</dbReference>